<feature type="region of interest" description="Disordered" evidence="1">
    <location>
        <begin position="180"/>
        <end position="200"/>
    </location>
</feature>
<sequence length="483" mass="50823">MLVAGSPPAGEKVAFPPQSTSLDAASNSGGKTATSAPFQPLPTTTPVPFPSHIQLEGATGPHADEINGCYVLKASASKALEKWKFCYFKHKCDDVVMCYGEGLPELGPNEGAVGWVVGKLSDSIDILARCVLGKERNSANGFKWELKTMSNTFTPTYTMSVKPVVATAAAAAAAVCSQGEASGGGGGGSSRRNRERAGSAAAHQRIAFASMLASAQAQLLAAQSGDGLLPAPAGPISDNTDDSSFLPAELSRSSTALGSDRRISFAATTTDNTKHSTTLSSRRMSADAPVFIPRRHTVQGGTPFAPALTTTATARQTNITKRRSVSAIDDLFKNAERQQGIFVNTRARRVTWKLGAVSEKLKSVIPGEGVPSITFRLPRDNGEPGPPIQLEFYPFGVKGKSPPGCVAVGLVCPQGACMRFTVSLGKVNSGKKVLMGNKFHVDFYPSTGRNSDGGTGDSGIVQAFKYSEISVTLQLIDWMDEPY</sequence>
<feature type="compositionally biased region" description="Polar residues" evidence="1">
    <location>
        <begin position="17"/>
        <end position="38"/>
    </location>
</feature>
<dbReference type="EMBL" id="GG682469">
    <property type="protein sequence ID" value="EER03037.1"/>
    <property type="molecule type" value="Genomic_DNA"/>
</dbReference>
<evidence type="ECO:0000313" key="2">
    <source>
        <dbReference type="EMBL" id="EER03037.1"/>
    </source>
</evidence>
<gene>
    <name evidence="2" type="ORF">Pmar_PMAR001780</name>
</gene>
<organism evidence="3">
    <name type="scientific">Perkinsus marinus (strain ATCC 50983 / TXsc)</name>
    <dbReference type="NCBI Taxonomy" id="423536"/>
    <lineage>
        <taxon>Eukaryota</taxon>
        <taxon>Sar</taxon>
        <taxon>Alveolata</taxon>
        <taxon>Perkinsozoa</taxon>
        <taxon>Perkinsea</taxon>
        <taxon>Perkinsida</taxon>
        <taxon>Perkinsidae</taxon>
        <taxon>Perkinsus</taxon>
    </lineage>
</organism>
<proteinExistence type="predicted"/>
<keyword evidence="3" id="KW-1185">Reference proteome</keyword>
<name>C5LJM0_PERM5</name>
<feature type="region of interest" description="Disordered" evidence="1">
    <location>
        <begin position="1"/>
        <end position="43"/>
    </location>
</feature>
<dbReference type="InParanoid" id="C5LJM0"/>
<dbReference type="OrthoDB" id="438196at2759"/>
<reference evidence="2 3" key="1">
    <citation type="submission" date="2008-07" db="EMBL/GenBank/DDBJ databases">
        <authorList>
            <person name="El-Sayed N."/>
            <person name="Caler E."/>
            <person name="Inman J."/>
            <person name="Amedeo P."/>
            <person name="Hass B."/>
            <person name="Wortman J."/>
        </authorList>
    </citation>
    <scope>NUCLEOTIDE SEQUENCE [LARGE SCALE GENOMIC DNA]</scope>
    <source>
        <strain evidence="3">ATCC 50983 / TXsc</strain>
    </source>
</reference>
<dbReference type="OMA" id="EDINGCY"/>
<evidence type="ECO:0000256" key="1">
    <source>
        <dbReference type="SAM" id="MobiDB-lite"/>
    </source>
</evidence>
<dbReference type="AlphaFoldDB" id="C5LJM0"/>
<protein>
    <submittedName>
        <fullName evidence="2">Uncharacterized protein</fullName>
    </submittedName>
</protein>
<accession>C5LJM0</accession>
<dbReference type="RefSeq" id="XP_002771221.1">
    <property type="nucleotide sequence ID" value="XM_002771175.1"/>
</dbReference>
<dbReference type="Proteomes" id="UP000007800">
    <property type="component" value="Unassembled WGS sequence"/>
</dbReference>
<dbReference type="GeneID" id="9051703"/>
<evidence type="ECO:0000313" key="3">
    <source>
        <dbReference type="Proteomes" id="UP000007800"/>
    </source>
</evidence>